<keyword evidence="9" id="KW-1185">Reference proteome</keyword>
<dbReference type="Pfam" id="PF00209">
    <property type="entry name" value="SNF"/>
    <property type="match status" value="1"/>
</dbReference>
<feature type="transmembrane region" description="Helical" evidence="7">
    <location>
        <begin position="33"/>
        <end position="64"/>
    </location>
</feature>
<dbReference type="InterPro" id="IPR037272">
    <property type="entry name" value="SNS_sf"/>
</dbReference>
<dbReference type="InterPro" id="IPR000175">
    <property type="entry name" value="Na/ntran_symport"/>
</dbReference>
<evidence type="ECO:0000256" key="1">
    <source>
        <dbReference type="ARBA" id="ARBA00004141"/>
    </source>
</evidence>
<dbReference type="PANTHER" id="PTHR11616:SF240">
    <property type="entry name" value="BLOATED TUBULES, ISOFORM B-RELATED"/>
    <property type="match status" value="1"/>
</dbReference>
<dbReference type="Proteomes" id="UP001217089">
    <property type="component" value="Unassembled WGS sequence"/>
</dbReference>
<sequence>MTKSEAGDDLPETNFNDENTNCEREKWSHKIEYLLSMGLVLLLLSAIITFYYNIITTWVLYYIVNSFVNLIPWSTCDNDWNTQFCVSKNTHINTSEGVSNQHMFPIYAINNTSGNDTERNVSLITNTYVTTAEDFWQNSVSSLKSVVYVTATMPYIILAVLFVRGVTLPGGVDSIVCYLKPNFSRRFPIKS</sequence>
<keyword evidence="2" id="KW-0813">Transport</keyword>
<dbReference type="PRINTS" id="PR00176">
    <property type="entry name" value="NANEUSMPORT"/>
</dbReference>
<name>A0ABQ9EJY0_TEGGR</name>
<keyword evidence="4 7" id="KW-1133">Transmembrane helix</keyword>
<dbReference type="PANTHER" id="PTHR11616">
    <property type="entry name" value="SODIUM/CHLORIDE DEPENDENT TRANSPORTER"/>
    <property type="match status" value="1"/>
</dbReference>
<feature type="region of interest" description="Disordered" evidence="6">
    <location>
        <begin position="1"/>
        <end position="21"/>
    </location>
</feature>
<comment type="caution">
    <text evidence="8">The sequence shown here is derived from an EMBL/GenBank/DDBJ whole genome shotgun (WGS) entry which is preliminary data.</text>
</comment>
<evidence type="ECO:0000256" key="7">
    <source>
        <dbReference type="SAM" id="Phobius"/>
    </source>
</evidence>
<dbReference type="PROSITE" id="PS50267">
    <property type="entry name" value="NA_NEUROTRAN_SYMP_3"/>
    <property type="match status" value="1"/>
</dbReference>
<evidence type="ECO:0000256" key="4">
    <source>
        <dbReference type="ARBA" id="ARBA00022989"/>
    </source>
</evidence>
<keyword evidence="3 7" id="KW-0812">Transmembrane</keyword>
<dbReference type="PROSITE" id="PS00754">
    <property type="entry name" value="NA_NEUROTRAN_SYMP_2"/>
    <property type="match status" value="1"/>
</dbReference>
<comment type="subcellular location">
    <subcellularLocation>
        <location evidence="1">Membrane</location>
        <topology evidence="1">Multi-pass membrane protein</topology>
    </subcellularLocation>
</comment>
<evidence type="ECO:0000256" key="3">
    <source>
        <dbReference type="ARBA" id="ARBA00022692"/>
    </source>
</evidence>
<dbReference type="SUPFAM" id="SSF161070">
    <property type="entry name" value="SNF-like"/>
    <property type="match status" value="1"/>
</dbReference>
<keyword evidence="5 7" id="KW-0472">Membrane</keyword>
<organism evidence="8 9">
    <name type="scientific">Tegillarca granosa</name>
    <name type="common">Malaysian cockle</name>
    <name type="synonym">Anadara granosa</name>
    <dbReference type="NCBI Taxonomy" id="220873"/>
    <lineage>
        <taxon>Eukaryota</taxon>
        <taxon>Metazoa</taxon>
        <taxon>Spiralia</taxon>
        <taxon>Lophotrochozoa</taxon>
        <taxon>Mollusca</taxon>
        <taxon>Bivalvia</taxon>
        <taxon>Autobranchia</taxon>
        <taxon>Pteriomorphia</taxon>
        <taxon>Arcoida</taxon>
        <taxon>Arcoidea</taxon>
        <taxon>Arcidae</taxon>
        <taxon>Tegillarca</taxon>
    </lineage>
</organism>
<evidence type="ECO:0000313" key="9">
    <source>
        <dbReference type="Proteomes" id="UP001217089"/>
    </source>
</evidence>
<gene>
    <name evidence="8" type="ORF">KUTeg_018737</name>
</gene>
<feature type="transmembrane region" description="Helical" evidence="7">
    <location>
        <begin position="145"/>
        <end position="163"/>
    </location>
</feature>
<reference evidence="8 9" key="1">
    <citation type="submission" date="2022-12" db="EMBL/GenBank/DDBJ databases">
        <title>Chromosome-level genome of Tegillarca granosa.</title>
        <authorList>
            <person name="Kim J."/>
        </authorList>
    </citation>
    <scope>NUCLEOTIDE SEQUENCE [LARGE SCALE GENOMIC DNA]</scope>
    <source>
        <strain evidence="8">Teg-2019</strain>
        <tissue evidence="8">Adductor muscle</tissue>
    </source>
</reference>
<evidence type="ECO:0000256" key="6">
    <source>
        <dbReference type="SAM" id="MobiDB-lite"/>
    </source>
</evidence>
<evidence type="ECO:0000313" key="8">
    <source>
        <dbReference type="EMBL" id="KAJ8303705.1"/>
    </source>
</evidence>
<proteinExistence type="predicted"/>
<accession>A0ABQ9EJY0</accession>
<dbReference type="EMBL" id="JARBDR010000910">
    <property type="protein sequence ID" value="KAJ8303705.1"/>
    <property type="molecule type" value="Genomic_DNA"/>
</dbReference>
<protein>
    <submittedName>
        <fullName evidence="8">Uncharacterized protein</fullName>
    </submittedName>
</protein>
<evidence type="ECO:0000256" key="2">
    <source>
        <dbReference type="ARBA" id="ARBA00022448"/>
    </source>
</evidence>
<evidence type="ECO:0000256" key="5">
    <source>
        <dbReference type="ARBA" id="ARBA00023136"/>
    </source>
</evidence>